<evidence type="ECO:0000259" key="1">
    <source>
        <dbReference type="Pfam" id="PF13438"/>
    </source>
</evidence>
<name>A0A233RJ44_9GAMM</name>
<accession>A0A233RJ44</accession>
<reference evidence="2 3" key="1">
    <citation type="submission" date="2017-08" db="EMBL/GenBank/DDBJ databases">
        <title>A Genome Sequence of Oceanimonas doudoroffii ATCC 27123T.</title>
        <authorList>
            <person name="Brennan M.A."/>
            <person name="Maclea K.S."/>
            <person name="Mcclelland W.D."/>
            <person name="Trachtenberg A.M."/>
        </authorList>
    </citation>
    <scope>NUCLEOTIDE SEQUENCE [LARGE SCALE GENOMIC DNA]</scope>
    <source>
        <strain evidence="2 3">ATCC 27123</strain>
    </source>
</reference>
<dbReference type="Pfam" id="PF13438">
    <property type="entry name" value="DUF4113"/>
    <property type="match status" value="1"/>
</dbReference>
<feature type="domain" description="DUF4113" evidence="1">
    <location>
        <begin position="12"/>
        <end position="30"/>
    </location>
</feature>
<evidence type="ECO:0000313" key="2">
    <source>
        <dbReference type="EMBL" id="OXY83409.1"/>
    </source>
</evidence>
<organism evidence="2 3">
    <name type="scientific">Oceanimonas doudoroffii</name>
    <dbReference type="NCBI Taxonomy" id="84158"/>
    <lineage>
        <taxon>Bacteria</taxon>
        <taxon>Pseudomonadati</taxon>
        <taxon>Pseudomonadota</taxon>
        <taxon>Gammaproteobacteria</taxon>
        <taxon>Aeromonadales</taxon>
        <taxon>Aeromonadaceae</taxon>
        <taxon>Oceanimonas</taxon>
    </lineage>
</organism>
<dbReference type="RefSeq" id="WP_094200183.1">
    <property type="nucleotide sequence ID" value="NZ_NBIM01000001.1"/>
</dbReference>
<gene>
    <name evidence="2" type="ORF">B6S08_07965</name>
</gene>
<dbReference type="EMBL" id="NBIM01000001">
    <property type="protein sequence ID" value="OXY83409.1"/>
    <property type="molecule type" value="Genomic_DNA"/>
</dbReference>
<dbReference type="InterPro" id="IPR025188">
    <property type="entry name" value="DUF4113"/>
</dbReference>
<dbReference type="AlphaFoldDB" id="A0A233RJ44"/>
<protein>
    <recommendedName>
        <fullName evidence="1">DUF4113 domain-containing protein</fullName>
    </recommendedName>
</protein>
<sequence>MAFPARPGITWSRAFLSPAYTTRISDLPRVY</sequence>
<comment type="caution">
    <text evidence="2">The sequence shown here is derived from an EMBL/GenBank/DDBJ whole genome shotgun (WGS) entry which is preliminary data.</text>
</comment>
<evidence type="ECO:0000313" key="3">
    <source>
        <dbReference type="Proteomes" id="UP000242757"/>
    </source>
</evidence>
<proteinExistence type="predicted"/>
<dbReference type="Proteomes" id="UP000242757">
    <property type="component" value="Unassembled WGS sequence"/>
</dbReference>
<keyword evidence="3" id="KW-1185">Reference proteome</keyword>